<reference evidence="2" key="1">
    <citation type="submission" date="2022-03" db="EMBL/GenBank/DDBJ databases">
        <authorList>
            <person name="Alioto T."/>
            <person name="Alioto T."/>
            <person name="Gomez Garrido J."/>
        </authorList>
    </citation>
    <scope>NUCLEOTIDE SEQUENCE</scope>
</reference>
<name>A0AAD1RD16_PELCU</name>
<dbReference type="EMBL" id="OW240913">
    <property type="protein sequence ID" value="CAH2248985.1"/>
    <property type="molecule type" value="Genomic_DNA"/>
</dbReference>
<evidence type="ECO:0000256" key="1">
    <source>
        <dbReference type="SAM" id="MobiDB-lite"/>
    </source>
</evidence>
<accession>A0AAD1RD16</accession>
<dbReference type="AlphaFoldDB" id="A0AAD1RD16"/>
<keyword evidence="3" id="KW-1185">Reference proteome</keyword>
<dbReference type="Proteomes" id="UP001295444">
    <property type="component" value="Chromosome 02"/>
</dbReference>
<evidence type="ECO:0000313" key="3">
    <source>
        <dbReference type="Proteomes" id="UP001295444"/>
    </source>
</evidence>
<proteinExistence type="predicted"/>
<evidence type="ECO:0000313" key="2">
    <source>
        <dbReference type="EMBL" id="CAH2248985.1"/>
    </source>
</evidence>
<organism evidence="2 3">
    <name type="scientific">Pelobates cultripes</name>
    <name type="common">Western spadefoot toad</name>
    <dbReference type="NCBI Taxonomy" id="61616"/>
    <lineage>
        <taxon>Eukaryota</taxon>
        <taxon>Metazoa</taxon>
        <taxon>Chordata</taxon>
        <taxon>Craniata</taxon>
        <taxon>Vertebrata</taxon>
        <taxon>Euteleostomi</taxon>
        <taxon>Amphibia</taxon>
        <taxon>Batrachia</taxon>
        <taxon>Anura</taxon>
        <taxon>Pelobatoidea</taxon>
        <taxon>Pelobatidae</taxon>
        <taxon>Pelobates</taxon>
    </lineage>
</organism>
<protein>
    <submittedName>
        <fullName evidence="2">Uncharacterized protein</fullName>
    </submittedName>
</protein>
<sequence length="107" mass="12133">MSPSKQTKITDLLRSSKKDRQKQAQDGADAGVLSQDGEDSMEPILSQRSTEDDHITKDYLKQILQDLRATMITSSIHQEISELGDSTDHLEKKNRGPLHSPQRYDRL</sequence>
<feature type="region of interest" description="Disordered" evidence="1">
    <location>
        <begin position="1"/>
        <end position="55"/>
    </location>
</feature>
<feature type="region of interest" description="Disordered" evidence="1">
    <location>
        <begin position="81"/>
        <end position="107"/>
    </location>
</feature>
<feature type="compositionally biased region" description="Basic and acidic residues" evidence="1">
    <location>
        <begin position="14"/>
        <end position="23"/>
    </location>
</feature>
<gene>
    <name evidence="2" type="ORF">PECUL_23A046408</name>
</gene>